<feature type="domain" description="Fatty acid desaturase" evidence="3">
    <location>
        <begin position="68"/>
        <end position="327"/>
    </location>
</feature>
<dbReference type="AlphaFoldDB" id="A0AAU8DMZ6"/>
<keyword evidence="2" id="KW-1133">Transmembrane helix</keyword>
<feature type="transmembrane region" description="Helical" evidence="2">
    <location>
        <begin position="107"/>
        <end position="125"/>
    </location>
</feature>
<dbReference type="InterPro" id="IPR005804">
    <property type="entry name" value="FA_desaturase_dom"/>
</dbReference>
<dbReference type="GO" id="GO:0016020">
    <property type="term" value="C:membrane"/>
    <property type="evidence" value="ECO:0007669"/>
    <property type="project" value="TreeGrafter"/>
</dbReference>
<gene>
    <name evidence="4" type="ORF">ABLG96_21085</name>
</gene>
<dbReference type="RefSeq" id="WP_353649261.1">
    <property type="nucleotide sequence ID" value="NZ_CP159218.1"/>
</dbReference>
<dbReference type="PANTHER" id="PTHR19353">
    <property type="entry name" value="FATTY ACID DESATURASE 2"/>
    <property type="match status" value="1"/>
</dbReference>
<organism evidence="4">
    <name type="scientific">Nakamurella sp. A5-74</name>
    <dbReference type="NCBI Taxonomy" id="3158264"/>
    <lineage>
        <taxon>Bacteria</taxon>
        <taxon>Bacillati</taxon>
        <taxon>Actinomycetota</taxon>
        <taxon>Actinomycetes</taxon>
        <taxon>Nakamurellales</taxon>
        <taxon>Nakamurellaceae</taxon>
        <taxon>Nakamurella</taxon>
    </lineage>
</organism>
<dbReference type="EC" id="1.14.19.-" evidence="4"/>
<name>A0AAU8DMZ6_9ACTN</name>
<keyword evidence="2" id="KW-0472">Membrane</keyword>
<dbReference type="GO" id="GO:0016717">
    <property type="term" value="F:oxidoreductase activity, acting on paired donors, with oxidation of a pair of donors resulting in the reduction of molecular oxygen to two molecules of water"/>
    <property type="evidence" value="ECO:0007669"/>
    <property type="project" value="TreeGrafter"/>
</dbReference>
<proteinExistence type="predicted"/>
<feature type="transmembrane region" description="Helical" evidence="2">
    <location>
        <begin position="205"/>
        <end position="233"/>
    </location>
</feature>
<evidence type="ECO:0000256" key="1">
    <source>
        <dbReference type="SAM" id="MobiDB-lite"/>
    </source>
</evidence>
<dbReference type="PIRSF" id="PIRSF015921">
    <property type="entry name" value="FA_sphinglp_des"/>
    <property type="match status" value="1"/>
</dbReference>
<dbReference type="EMBL" id="CP159218">
    <property type="protein sequence ID" value="XCG63646.1"/>
    <property type="molecule type" value="Genomic_DNA"/>
</dbReference>
<dbReference type="CDD" id="cd03506">
    <property type="entry name" value="Delta6-FADS-like"/>
    <property type="match status" value="1"/>
</dbReference>
<accession>A0AAU8DMZ6</accession>
<feature type="transmembrane region" description="Helical" evidence="2">
    <location>
        <begin position="239"/>
        <end position="259"/>
    </location>
</feature>
<keyword evidence="4" id="KW-0560">Oxidoreductase</keyword>
<evidence type="ECO:0000313" key="4">
    <source>
        <dbReference type="EMBL" id="XCG63646.1"/>
    </source>
</evidence>
<dbReference type="InterPro" id="IPR012171">
    <property type="entry name" value="Fatty_acid_desaturase"/>
</dbReference>
<dbReference type="Pfam" id="PF00487">
    <property type="entry name" value="FA_desaturase"/>
    <property type="match status" value="1"/>
</dbReference>
<sequence>MTLTIEPTDRRSGKPGAATSTTEYSQVLQAVQSQGLLERRYGYYAIKTALLFLALAGVWVAFSFLGTNWAQLGIAVALAIVITQVIFLGHDAAHKQIFKSRKANDRVAMVLGTVIAGISLSWWNAKHSKHHATPNQIGKDPDIEPSIVHFYTAEKPIRSRIALFMHAHQGWWFFPILVVESLNLQVQSVIWLFGKRDVRKYRVELVLMMARIIALPVALFVFLPAGMATLFFLVHTATIGVYLGASFAVSHVGMPVIPATEKMSFFDRQVRSSRNVLGGRIASGLMGGLNFQIEHHLFPSMPRPNLRKAVPIIREHCAAKDVKYHEVPIYTAWSIVVKHLNRVGMAGRDLYGCPTASVLR</sequence>
<feature type="transmembrane region" description="Helical" evidence="2">
    <location>
        <begin position="68"/>
        <end position="87"/>
    </location>
</feature>
<evidence type="ECO:0000259" key="3">
    <source>
        <dbReference type="Pfam" id="PF00487"/>
    </source>
</evidence>
<protein>
    <submittedName>
        <fullName evidence="4">Acyl-CoA desaturase</fullName>
        <ecNumber evidence="4">1.14.19.-</ecNumber>
    </submittedName>
</protein>
<keyword evidence="2" id="KW-0812">Transmembrane</keyword>
<feature type="transmembrane region" description="Helical" evidence="2">
    <location>
        <begin position="41"/>
        <end position="62"/>
    </location>
</feature>
<dbReference type="GO" id="GO:0008610">
    <property type="term" value="P:lipid biosynthetic process"/>
    <property type="evidence" value="ECO:0007669"/>
    <property type="project" value="UniProtKB-ARBA"/>
</dbReference>
<dbReference type="PANTHER" id="PTHR19353:SF19">
    <property type="entry name" value="DELTA(5) FATTY ACID DESATURASE C-RELATED"/>
    <property type="match status" value="1"/>
</dbReference>
<feature type="region of interest" description="Disordered" evidence="1">
    <location>
        <begin position="1"/>
        <end position="20"/>
    </location>
</feature>
<feature type="transmembrane region" description="Helical" evidence="2">
    <location>
        <begin position="172"/>
        <end position="193"/>
    </location>
</feature>
<evidence type="ECO:0000256" key="2">
    <source>
        <dbReference type="SAM" id="Phobius"/>
    </source>
</evidence>
<reference evidence="4" key="1">
    <citation type="submission" date="2024-05" db="EMBL/GenBank/DDBJ databases">
        <authorList>
            <person name="Cai S.Y."/>
            <person name="Jin L.M."/>
            <person name="Li H.R."/>
        </authorList>
    </citation>
    <scope>NUCLEOTIDE SEQUENCE</scope>
    <source>
        <strain evidence="4">A5-74</strain>
    </source>
</reference>